<dbReference type="Pfam" id="PF00144">
    <property type="entry name" value="Beta-lactamase"/>
    <property type="match status" value="1"/>
</dbReference>
<name>A0ABR0IW07_9EURO</name>
<evidence type="ECO:0000313" key="4">
    <source>
        <dbReference type="EMBL" id="KAK5049651.1"/>
    </source>
</evidence>
<dbReference type="InterPro" id="IPR050789">
    <property type="entry name" value="Diverse_Enzym_Activities"/>
</dbReference>
<dbReference type="Proteomes" id="UP001345691">
    <property type="component" value="Unassembled WGS sequence"/>
</dbReference>
<dbReference type="PANTHER" id="PTHR43283">
    <property type="entry name" value="BETA-LACTAMASE-RELATED"/>
    <property type="match status" value="1"/>
</dbReference>
<evidence type="ECO:0000256" key="2">
    <source>
        <dbReference type="ARBA" id="ARBA00022801"/>
    </source>
</evidence>
<gene>
    <name evidence="4" type="ORF">LTR69_010947</name>
</gene>
<accession>A0ABR0IW07</accession>
<keyword evidence="5" id="KW-1185">Reference proteome</keyword>
<evidence type="ECO:0000313" key="5">
    <source>
        <dbReference type="Proteomes" id="UP001345691"/>
    </source>
</evidence>
<evidence type="ECO:0000259" key="3">
    <source>
        <dbReference type="Pfam" id="PF00144"/>
    </source>
</evidence>
<keyword evidence="2" id="KW-0378">Hydrolase</keyword>
<dbReference type="InterPro" id="IPR012338">
    <property type="entry name" value="Beta-lactam/transpept-like"/>
</dbReference>
<dbReference type="PANTHER" id="PTHR43283:SF17">
    <property type="entry name" value="(LOVD), PUTATIVE (AFU_ORTHOLOGUE AFUA_5G00920)-RELATED"/>
    <property type="match status" value="1"/>
</dbReference>
<organism evidence="4 5">
    <name type="scientific">Exophiala sideris</name>
    <dbReference type="NCBI Taxonomy" id="1016849"/>
    <lineage>
        <taxon>Eukaryota</taxon>
        <taxon>Fungi</taxon>
        <taxon>Dikarya</taxon>
        <taxon>Ascomycota</taxon>
        <taxon>Pezizomycotina</taxon>
        <taxon>Eurotiomycetes</taxon>
        <taxon>Chaetothyriomycetidae</taxon>
        <taxon>Chaetothyriales</taxon>
        <taxon>Herpotrichiellaceae</taxon>
        <taxon>Exophiala</taxon>
    </lineage>
</organism>
<dbReference type="Gene3D" id="3.40.710.10">
    <property type="entry name" value="DD-peptidase/beta-lactamase superfamily"/>
    <property type="match status" value="1"/>
</dbReference>
<evidence type="ECO:0000256" key="1">
    <source>
        <dbReference type="ARBA" id="ARBA00009009"/>
    </source>
</evidence>
<feature type="domain" description="Beta-lactamase-related" evidence="3">
    <location>
        <begin position="5"/>
        <end position="376"/>
    </location>
</feature>
<sequence length="405" mass="44085">MDSVEKTIEAACADRTIPGAVLAAASKNGDFTYTKGFGLRSMQEGEAAACSPDTIMLLFSGTKIVTTIAALQLVEKGRISLDSDVGDILPEVAQLQVLKEEKDGKPVYEKRNAPITLRQLLSHSSGLAYPRESPLLKEYLESQGIPLMAPTKTVVDGFNFPLVFQPGTSWVYSTGIDWAGLLIARIAKTDLESYCQEHIFKPLGISDATFWPDRRQEVKARLASMSVRDPKVPGGEGKAIPFPQMKVHGVAEEELGGQGLYTSAPSYLKILRSILDDDEKLLSKSTSALMFEPQLSAESQKAIQAVYKSEPKGGPCAIGTFPPNVSYDFGLGGVLTTQDVNEKDVTWRKKGYLNWSGAPNFFWFIDRTAGVCGVFGAQFMFGGDVRTKKLITEFEKAVFEGASAK</sequence>
<protein>
    <recommendedName>
        <fullName evidence="3">Beta-lactamase-related domain-containing protein</fullName>
    </recommendedName>
</protein>
<proteinExistence type="inferred from homology"/>
<dbReference type="EMBL" id="JAVRRF010000043">
    <property type="protein sequence ID" value="KAK5049651.1"/>
    <property type="molecule type" value="Genomic_DNA"/>
</dbReference>
<comment type="similarity">
    <text evidence="1">Belongs to the class-A beta-lactamase family.</text>
</comment>
<comment type="caution">
    <text evidence="4">The sequence shown here is derived from an EMBL/GenBank/DDBJ whole genome shotgun (WGS) entry which is preliminary data.</text>
</comment>
<reference evidence="4 5" key="1">
    <citation type="submission" date="2023-08" db="EMBL/GenBank/DDBJ databases">
        <title>Black Yeasts Isolated from many extreme environments.</title>
        <authorList>
            <person name="Coleine C."/>
            <person name="Stajich J.E."/>
            <person name="Selbmann L."/>
        </authorList>
    </citation>
    <scope>NUCLEOTIDE SEQUENCE [LARGE SCALE GENOMIC DNA]</scope>
    <source>
        <strain evidence="4 5">CCFEE 6328</strain>
    </source>
</reference>
<dbReference type="InterPro" id="IPR001466">
    <property type="entry name" value="Beta-lactam-related"/>
</dbReference>
<dbReference type="SUPFAM" id="SSF56601">
    <property type="entry name" value="beta-lactamase/transpeptidase-like"/>
    <property type="match status" value="1"/>
</dbReference>